<reference evidence="2" key="1">
    <citation type="submission" date="2022-11" db="UniProtKB">
        <authorList>
            <consortium name="WormBaseParasite"/>
        </authorList>
    </citation>
    <scope>IDENTIFICATION</scope>
</reference>
<dbReference type="AlphaFoldDB" id="A0A915D128"/>
<proteinExistence type="predicted"/>
<name>A0A915D128_9BILA</name>
<dbReference type="Proteomes" id="UP000887574">
    <property type="component" value="Unplaced"/>
</dbReference>
<protein>
    <submittedName>
        <fullName evidence="2">Uncharacterized protein</fullName>
    </submittedName>
</protein>
<keyword evidence="1" id="KW-1185">Reference proteome</keyword>
<evidence type="ECO:0000313" key="2">
    <source>
        <dbReference type="WBParaSite" id="jg14797"/>
    </source>
</evidence>
<accession>A0A915D128</accession>
<evidence type="ECO:0000313" key="1">
    <source>
        <dbReference type="Proteomes" id="UP000887574"/>
    </source>
</evidence>
<organism evidence="1 2">
    <name type="scientific">Ditylenchus dipsaci</name>
    <dbReference type="NCBI Taxonomy" id="166011"/>
    <lineage>
        <taxon>Eukaryota</taxon>
        <taxon>Metazoa</taxon>
        <taxon>Ecdysozoa</taxon>
        <taxon>Nematoda</taxon>
        <taxon>Chromadorea</taxon>
        <taxon>Rhabditida</taxon>
        <taxon>Tylenchina</taxon>
        <taxon>Tylenchomorpha</taxon>
        <taxon>Sphaerularioidea</taxon>
        <taxon>Anguinidae</taxon>
        <taxon>Anguininae</taxon>
        <taxon>Ditylenchus</taxon>
    </lineage>
</organism>
<dbReference type="WBParaSite" id="jg14797">
    <property type="protein sequence ID" value="jg14797"/>
    <property type="gene ID" value="jg14797"/>
</dbReference>
<sequence>MDEVIAAGSSAAADEENALQQRQIIDHLLQLQHLQSPSVSNLLLPNIHWQRLKPELNGSAVAGDDTAELLNKIGPIVTAALLGFQAIPIRLKILLERIFQDLSPLNVEILLSKAGWTTADFARGYLLHEKSEALANSSVWVCASLYSELNLLHVVSIMLPAYAQLAESMRQTAIHSLVYTAVLVQQQQQQQQEVIQQQTNNSTDMQQPTRHVAKLEESATQSSLIGVAEDQADNDQKPPIATYTKVIL</sequence>